<protein>
    <recommendedName>
        <fullName evidence="2">mannose-1-phosphate guanylyltransferase</fullName>
        <ecNumber evidence="2">2.7.7.13</ecNumber>
    </recommendedName>
</protein>
<keyword evidence="6" id="KW-0342">GTP-binding</keyword>
<organism evidence="10 11">
    <name type="scientific">Pelodictyon phaeoclathratiforme (strain DSM 5477 / BU-1)</name>
    <dbReference type="NCBI Taxonomy" id="324925"/>
    <lineage>
        <taxon>Bacteria</taxon>
        <taxon>Pseudomonadati</taxon>
        <taxon>Chlorobiota</taxon>
        <taxon>Chlorobiia</taxon>
        <taxon>Chlorobiales</taxon>
        <taxon>Chlorobiaceae</taxon>
        <taxon>Chlorobium/Pelodictyon group</taxon>
        <taxon>Pelodictyon</taxon>
    </lineage>
</organism>
<dbReference type="KEGG" id="pph:Ppha_0319"/>
<keyword evidence="5" id="KW-0547">Nucleotide-binding</keyword>
<evidence type="ECO:0000313" key="11">
    <source>
        <dbReference type="Proteomes" id="UP000002724"/>
    </source>
</evidence>
<feature type="domain" description="MannoseP isomerase/GMP-like beta-helix" evidence="9">
    <location>
        <begin position="310"/>
        <end position="363"/>
    </location>
</feature>
<dbReference type="Gene3D" id="3.90.550.10">
    <property type="entry name" value="Spore Coat Polysaccharide Biosynthesis Protein SpsA, Chain A"/>
    <property type="match status" value="1"/>
</dbReference>
<dbReference type="FunFam" id="3.90.550.10:FF:000046">
    <property type="entry name" value="Mannose-1-phosphate guanylyltransferase (GDP)"/>
    <property type="match status" value="1"/>
</dbReference>
<dbReference type="SUPFAM" id="SSF159283">
    <property type="entry name" value="Guanosine diphospho-D-mannose pyrophosphorylase/mannose-6-phosphate isomerase linker domain"/>
    <property type="match status" value="1"/>
</dbReference>
<comment type="catalytic activity">
    <reaction evidence="7">
        <text>alpha-D-mannose 1-phosphate + GTP + H(+) = GDP-alpha-D-mannose + diphosphate</text>
        <dbReference type="Rhea" id="RHEA:15229"/>
        <dbReference type="ChEBI" id="CHEBI:15378"/>
        <dbReference type="ChEBI" id="CHEBI:33019"/>
        <dbReference type="ChEBI" id="CHEBI:37565"/>
        <dbReference type="ChEBI" id="CHEBI:57527"/>
        <dbReference type="ChEBI" id="CHEBI:58409"/>
        <dbReference type="EC" id="2.7.7.13"/>
    </reaction>
</comment>
<dbReference type="HOGENOM" id="CLU_035527_0_1_10"/>
<dbReference type="InterPro" id="IPR029044">
    <property type="entry name" value="Nucleotide-diphossugar_trans"/>
</dbReference>
<evidence type="ECO:0000256" key="4">
    <source>
        <dbReference type="ARBA" id="ARBA00022695"/>
    </source>
</evidence>
<dbReference type="PANTHER" id="PTHR46390">
    <property type="entry name" value="MANNOSE-1-PHOSPHATE GUANYLYLTRANSFERASE"/>
    <property type="match status" value="1"/>
</dbReference>
<keyword evidence="11" id="KW-1185">Reference proteome</keyword>
<dbReference type="PANTHER" id="PTHR46390:SF1">
    <property type="entry name" value="MANNOSE-1-PHOSPHATE GUANYLYLTRANSFERASE"/>
    <property type="match status" value="1"/>
</dbReference>
<dbReference type="Pfam" id="PF22640">
    <property type="entry name" value="ManC_GMP_beta-helix"/>
    <property type="match status" value="1"/>
</dbReference>
<evidence type="ECO:0000256" key="5">
    <source>
        <dbReference type="ARBA" id="ARBA00022741"/>
    </source>
</evidence>
<evidence type="ECO:0000256" key="2">
    <source>
        <dbReference type="ARBA" id="ARBA00012387"/>
    </source>
</evidence>
<evidence type="ECO:0000259" key="9">
    <source>
        <dbReference type="Pfam" id="PF22640"/>
    </source>
</evidence>
<feature type="domain" description="Nucleotidyl transferase" evidence="8">
    <location>
        <begin position="11"/>
        <end position="296"/>
    </location>
</feature>
<name>B4SC72_PELPB</name>
<evidence type="ECO:0000256" key="3">
    <source>
        <dbReference type="ARBA" id="ARBA00022679"/>
    </source>
</evidence>
<evidence type="ECO:0000256" key="1">
    <source>
        <dbReference type="ARBA" id="ARBA00006115"/>
    </source>
</evidence>
<dbReference type="EMBL" id="CP001110">
    <property type="protein sequence ID" value="ACF42652.1"/>
    <property type="molecule type" value="Genomic_DNA"/>
</dbReference>
<dbReference type="EC" id="2.7.7.13" evidence="2"/>
<accession>B4SC72</accession>
<evidence type="ECO:0000256" key="6">
    <source>
        <dbReference type="ARBA" id="ARBA00023134"/>
    </source>
</evidence>
<dbReference type="OrthoDB" id="9806359at2"/>
<evidence type="ECO:0000256" key="7">
    <source>
        <dbReference type="ARBA" id="ARBA00047343"/>
    </source>
</evidence>
<dbReference type="RefSeq" id="WP_012507147.1">
    <property type="nucleotide sequence ID" value="NC_011060.1"/>
</dbReference>
<keyword evidence="4 10" id="KW-0548">Nucleotidyltransferase</keyword>
<dbReference type="GO" id="GO:0005525">
    <property type="term" value="F:GTP binding"/>
    <property type="evidence" value="ECO:0007669"/>
    <property type="project" value="UniProtKB-KW"/>
</dbReference>
<gene>
    <name evidence="10" type="ordered locus">Ppha_0319</name>
</gene>
<dbReference type="eggNOG" id="COG0836">
    <property type="taxonomic scope" value="Bacteria"/>
</dbReference>
<comment type="similarity">
    <text evidence="1">Belongs to the mannose-6-phosphate isomerase type 2 family.</text>
</comment>
<dbReference type="Proteomes" id="UP000002724">
    <property type="component" value="Chromosome"/>
</dbReference>
<dbReference type="STRING" id="324925.Ppha_0319"/>
<dbReference type="SUPFAM" id="SSF53448">
    <property type="entry name" value="Nucleotide-diphospho-sugar transferases"/>
    <property type="match status" value="1"/>
</dbReference>
<reference evidence="10 11" key="1">
    <citation type="submission" date="2008-06" db="EMBL/GenBank/DDBJ databases">
        <title>Complete sequence of Pelodictyon phaeoclathratiforme BU-1.</title>
        <authorList>
            <consortium name="US DOE Joint Genome Institute"/>
            <person name="Lucas S."/>
            <person name="Copeland A."/>
            <person name="Lapidus A."/>
            <person name="Glavina del Rio T."/>
            <person name="Dalin E."/>
            <person name="Tice H."/>
            <person name="Bruce D."/>
            <person name="Goodwin L."/>
            <person name="Pitluck S."/>
            <person name="Schmutz J."/>
            <person name="Larimer F."/>
            <person name="Land M."/>
            <person name="Hauser L."/>
            <person name="Kyrpides N."/>
            <person name="Mikhailova N."/>
            <person name="Liu Z."/>
            <person name="Li T."/>
            <person name="Zhao F."/>
            <person name="Overmann J."/>
            <person name="Bryant D.A."/>
            <person name="Richardson P."/>
        </authorList>
    </citation>
    <scope>NUCLEOTIDE SEQUENCE [LARGE SCALE GENOMIC DNA]</scope>
    <source>
        <strain evidence="11">DSM 5477 / BU-1</strain>
    </source>
</reference>
<proteinExistence type="inferred from homology"/>
<dbReference type="InterPro" id="IPR054566">
    <property type="entry name" value="ManC/GMP-like_b-helix"/>
</dbReference>
<dbReference type="InterPro" id="IPR005835">
    <property type="entry name" value="NTP_transferase_dom"/>
</dbReference>
<keyword evidence="3 10" id="KW-0808">Transferase</keyword>
<evidence type="ECO:0000313" key="10">
    <source>
        <dbReference type="EMBL" id="ACF42652.1"/>
    </source>
</evidence>
<dbReference type="AlphaFoldDB" id="B4SC72"/>
<dbReference type="Pfam" id="PF00483">
    <property type="entry name" value="NTP_transferase"/>
    <property type="match status" value="1"/>
</dbReference>
<dbReference type="GO" id="GO:0009298">
    <property type="term" value="P:GDP-mannose biosynthetic process"/>
    <property type="evidence" value="ECO:0007669"/>
    <property type="project" value="TreeGrafter"/>
</dbReference>
<evidence type="ECO:0000259" key="8">
    <source>
        <dbReference type="Pfam" id="PF00483"/>
    </source>
</evidence>
<dbReference type="InterPro" id="IPR049577">
    <property type="entry name" value="GMPP_N"/>
</dbReference>
<dbReference type="CDD" id="cd02509">
    <property type="entry name" value="GDP-M1P_Guanylyltransferase"/>
    <property type="match status" value="1"/>
</dbReference>
<sequence length="373" mass="41202">MGNDARAHVYAVIMAGGIGKKLWPLSRKKMPKQFVDLLDDGTMIAKTVRRISGLVPEENIFIITSEMGRTLLSASLGSFRQDHIIVEPASRNTAPCIALATAHIKKRDVDAVTIVLPSDHLVLDQQAFIKVVEAGIEIASEKKGLVTIGIKPDRPETAYGYIQADAELPLPSVLSDSSDFMLFKVKAFAEKPDAATAVEFLESKDFYWNSGVFIWHIDAISREFERSMPELYKDLLAIYDSLGTESEQKVIEDVYSWIHPLSIDYGIMEKAETVFVLTGEFGWTDLGCWDEVLKVAGDRSVSAGDVPDNRLVQIDCDNNFIKNSSGKVVCTIGMHDIIIVVTDDALLVCSKGKSCHVGDAVDTLRREGLEEYL</sequence>
<dbReference type="InterPro" id="IPR051161">
    <property type="entry name" value="Mannose-6P_isomerase_type2"/>
</dbReference>
<dbReference type="GO" id="GO:0004475">
    <property type="term" value="F:mannose-1-phosphate guanylyltransferase (GTP) activity"/>
    <property type="evidence" value="ECO:0007669"/>
    <property type="project" value="UniProtKB-EC"/>
</dbReference>